<dbReference type="FunFam" id="3.30.230.10:FF:000005">
    <property type="entry name" value="DNA gyrase subunit B"/>
    <property type="match status" value="1"/>
</dbReference>
<dbReference type="Gene3D" id="3.30.230.10">
    <property type="match status" value="1"/>
</dbReference>
<dbReference type="GO" id="GO:0006265">
    <property type="term" value="P:DNA topological change"/>
    <property type="evidence" value="ECO:0007669"/>
    <property type="project" value="UniProtKB-UniRule"/>
</dbReference>
<dbReference type="PANTHER" id="PTHR45866">
    <property type="entry name" value="DNA GYRASE/TOPOISOMERASE SUBUNIT B"/>
    <property type="match status" value="1"/>
</dbReference>
<keyword evidence="8 11" id="KW-0799">Topoisomerase</keyword>
<comment type="subcellular location">
    <subcellularLocation>
        <location evidence="11">Cytoplasm</location>
    </subcellularLocation>
</comment>
<dbReference type="InterPro" id="IPR014721">
    <property type="entry name" value="Ribsml_uS5_D2-typ_fold_subgr"/>
</dbReference>
<comment type="similarity">
    <text evidence="2 11">Belongs to the type II topoisomerase GyrB family.</text>
</comment>
<protein>
    <recommendedName>
        <fullName evidence="11">DNA gyrase subunit B</fullName>
        <ecNumber evidence="11">5.6.2.2</ecNumber>
    </recommendedName>
</protein>
<comment type="catalytic activity">
    <reaction evidence="1 11">
        <text>ATP-dependent breakage, passage and rejoining of double-stranded DNA.</text>
        <dbReference type="EC" id="5.6.2.2"/>
    </reaction>
</comment>
<dbReference type="Proteomes" id="UP000568888">
    <property type="component" value="Unassembled WGS sequence"/>
</dbReference>
<name>A0A6V8MR12_9BACT</name>
<evidence type="ECO:0000313" key="15">
    <source>
        <dbReference type="Proteomes" id="UP000568888"/>
    </source>
</evidence>
<dbReference type="SUPFAM" id="SSF54211">
    <property type="entry name" value="Ribosomal protein S5 domain 2-like"/>
    <property type="match status" value="1"/>
</dbReference>
<dbReference type="InterPro" id="IPR049353">
    <property type="entry name" value="GyrB_hook"/>
</dbReference>
<dbReference type="GO" id="GO:0005694">
    <property type="term" value="C:chromosome"/>
    <property type="evidence" value="ECO:0007669"/>
    <property type="project" value="InterPro"/>
</dbReference>
<feature type="site" description="Interaction with DNA" evidence="11">
    <location>
        <position position="454"/>
    </location>
</feature>
<comment type="function">
    <text evidence="11">A type II topoisomerase that negatively supercoils closed circular double-stranded (ds) DNA in an ATP-dependent manner to modulate DNA topology and maintain chromosomes in an underwound state. Negative supercoiling favors strand separation, and DNA replication, transcription, recombination and repair, all of which involve strand separation. Also able to catalyze the interconversion of other topological isomers of dsDNA rings, including catenanes and knotted rings. Type II topoisomerases break and join 2 DNA strands simultaneously in an ATP-dependent manner.</text>
</comment>
<dbReference type="GO" id="GO:0003677">
    <property type="term" value="F:DNA binding"/>
    <property type="evidence" value="ECO:0007669"/>
    <property type="project" value="UniProtKB-KW"/>
</dbReference>
<keyword evidence="9" id="KW-0238">DNA-binding</keyword>
<evidence type="ECO:0000256" key="10">
    <source>
        <dbReference type="ARBA" id="ARBA00023235"/>
    </source>
</evidence>
<evidence type="ECO:0000256" key="11">
    <source>
        <dbReference type="HAMAP-Rule" id="MF_01898"/>
    </source>
</evidence>
<dbReference type="PROSITE" id="PS50880">
    <property type="entry name" value="TOPRIM"/>
    <property type="match status" value="1"/>
</dbReference>
<dbReference type="GO" id="GO:0003918">
    <property type="term" value="F:DNA topoisomerase type II (double strand cut, ATP-hydrolyzing) activity"/>
    <property type="evidence" value="ECO:0007669"/>
    <property type="project" value="UniProtKB-UniRule"/>
</dbReference>
<keyword evidence="6 11" id="KW-0067">ATP-binding</keyword>
<evidence type="ECO:0000256" key="4">
    <source>
        <dbReference type="ARBA" id="ARBA00022723"/>
    </source>
</evidence>
<dbReference type="PRINTS" id="PR00418">
    <property type="entry name" value="TPI2FAMILY"/>
</dbReference>
<keyword evidence="3 11" id="KW-0963">Cytoplasm</keyword>
<keyword evidence="10 11" id="KW-0413">Isomerase</keyword>
<feature type="domain" description="Toprim" evidence="12">
    <location>
        <begin position="420"/>
        <end position="535"/>
    </location>
</feature>
<dbReference type="Proteomes" id="UP000831485">
    <property type="component" value="Chromosome"/>
</dbReference>
<dbReference type="GO" id="GO:0005524">
    <property type="term" value="F:ATP binding"/>
    <property type="evidence" value="ECO:0007669"/>
    <property type="project" value="UniProtKB-UniRule"/>
</dbReference>
<evidence type="ECO:0000259" key="12">
    <source>
        <dbReference type="PROSITE" id="PS50880"/>
    </source>
</evidence>
<dbReference type="Pfam" id="PF00986">
    <property type="entry name" value="DNA_gyraseB_C"/>
    <property type="match status" value="1"/>
</dbReference>
<sequence>MSSEEQSDYGADKIQILEGLEAVRKRPAMYIGSTAAQGLHHLVYELVDNAIDEALAGYCDAVQVTIHLDGSVTVEDNGRGIPTDMHPTEGRSAAEVVLTVLHAGGKFDNSSYKVSGGLHGVGSSVVNALSTKLELEIRRNGNLYTQSYRRGVPQAPLAITGETKRRGTKITFLPDGEIFETTEFSFDVLSKRLRELAFLNAGVRIKIHDERTEKDHDFFYEGGIRSFVEYLNKNKNLVNPDPIYIKGEKSGVDIEIAMQYNDSYDEKVFSFANNINTHEGGTHLVGFKASLTRTMNNYATANNLLKNVKVAISGDDLREGLTAVISVKISQPQFEGQTKTKLGNSEVKGYVETLMNEKLATYLEENPAMARKILEKSIDAARAREAARKARELTRRKGALEVGTLPGKLADCQEKDPALCELFLVEGDSAGGSAKQGRDRKYQAILPLKGKILNVEKARFDKMLASQEIRTLISALGTSIGKEDFDIAKLRYHRIIIMTDADVDGSHILTLLLTFFFRQMMELIERGYLYIAQPPLYKIKRGRKEQYLKNEAALQAYLLEEGTEEMTLKLGSGSDERSYRGKQIIPILTQLIDYDELFDKVVKKGINELLLKVFLKAGIKPGLEEMSDLIAQLPKMKEAYPEVEAQVFDESIIFAFGNLRVKIDQQIFEVLESYEYAMLLENHKRVRSVMGVGAGVILGPEDKVMFESESQDDILSWFMESAKKGLYIQRYKGLGEMNPEQLWETTMHQENRVLLQVKIEDAVAAEEIFTVLMGDQVEPRRDFIEQNALNVSNLDV</sequence>
<dbReference type="Gene3D" id="3.30.565.10">
    <property type="entry name" value="Histidine kinase-like ATPase, C-terminal domain"/>
    <property type="match status" value="1"/>
</dbReference>
<evidence type="ECO:0000256" key="1">
    <source>
        <dbReference type="ARBA" id="ARBA00000185"/>
    </source>
</evidence>
<dbReference type="HAMAP" id="MF_01898">
    <property type="entry name" value="GyrB"/>
    <property type="match status" value="1"/>
</dbReference>
<dbReference type="CDD" id="cd03366">
    <property type="entry name" value="TOPRIM_TopoIIA_GyrB"/>
    <property type="match status" value="1"/>
</dbReference>
<evidence type="ECO:0000256" key="2">
    <source>
        <dbReference type="ARBA" id="ARBA00010708"/>
    </source>
</evidence>
<dbReference type="Pfam" id="PF21249">
    <property type="entry name" value="GyrB_hook"/>
    <property type="match status" value="1"/>
</dbReference>
<dbReference type="RefSeq" id="WP_183344112.1">
    <property type="nucleotide sequence ID" value="NZ_BLXY01000001.1"/>
</dbReference>
<dbReference type="InterPro" id="IPR034160">
    <property type="entry name" value="TOPRIM_GyrB"/>
</dbReference>
<feature type="binding site" evidence="11">
    <location>
        <position position="500"/>
    </location>
    <ligand>
        <name>Mg(2+)</name>
        <dbReference type="ChEBI" id="CHEBI:18420"/>
        <label>1</label>
        <note>catalytic</note>
    </ligand>
</feature>
<comment type="subunit">
    <text evidence="11">Heterotetramer, composed of two GyrA and two GyrB chains. In the heterotetramer, GyrA contains the active site tyrosine that forms a transient covalent intermediate with DNA, while GyrB binds cofactors and catalyzes ATP hydrolysis.</text>
</comment>
<dbReference type="InterPro" id="IPR002288">
    <property type="entry name" value="DNA_gyrase_B_C"/>
</dbReference>
<evidence type="ECO:0000313" key="14">
    <source>
        <dbReference type="EMBL" id="UPU36142.1"/>
    </source>
</evidence>
<dbReference type="GO" id="GO:0005737">
    <property type="term" value="C:cytoplasm"/>
    <property type="evidence" value="ECO:0007669"/>
    <property type="project" value="UniProtKB-SubCell"/>
</dbReference>
<keyword evidence="5 11" id="KW-0547">Nucleotide-binding</keyword>
<dbReference type="EC" id="5.6.2.2" evidence="11"/>
<feature type="binding site" evidence="11">
    <location>
        <position position="426"/>
    </location>
    <ligand>
        <name>Mg(2+)</name>
        <dbReference type="ChEBI" id="CHEBI:18420"/>
        <label>1</label>
        <note>catalytic</note>
    </ligand>
</feature>
<dbReference type="NCBIfam" id="NF011501">
    <property type="entry name" value="PRK14939.1"/>
    <property type="match status" value="1"/>
</dbReference>
<dbReference type="Pfam" id="PF00204">
    <property type="entry name" value="DNA_gyraseB"/>
    <property type="match status" value="1"/>
</dbReference>
<dbReference type="PRINTS" id="PR01159">
    <property type="entry name" value="DNAGYRASEB"/>
</dbReference>
<dbReference type="CDD" id="cd00822">
    <property type="entry name" value="TopoII_Trans_DNA_gyrase"/>
    <property type="match status" value="1"/>
</dbReference>
<feature type="site" description="Interaction with DNA" evidence="11">
    <location>
        <position position="451"/>
    </location>
</feature>
<dbReference type="GO" id="GO:0006261">
    <property type="term" value="P:DNA-templated DNA replication"/>
    <property type="evidence" value="ECO:0007669"/>
    <property type="project" value="UniProtKB-UniRule"/>
</dbReference>
<dbReference type="NCBIfam" id="NF004189">
    <property type="entry name" value="PRK05644.1"/>
    <property type="match status" value="1"/>
</dbReference>
<dbReference type="SUPFAM" id="SSF55874">
    <property type="entry name" value="ATPase domain of HSP90 chaperone/DNA topoisomerase II/histidine kinase"/>
    <property type="match status" value="1"/>
</dbReference>
<dbReference type="EMBL" id="BLXY01000001">
    <property type="protein sequence ID" value="GFO62247.1"/>
    <property type="molecule type" value="Genomic_DNA"/>
</dbReference>
<proteinExistence type="inferred from homology"/>
<dbReference type="FunFam" id="3.40.50.670:FF:000007">
    <property type="entry name" value="DNA gyrase subunit B"/>
    <property type="match status" value="1"/>
</dbReference>
<evidence type="ECO:0000313" key="13">
    <source>
        <dbReference type="EMBL" id="GFO62247.1"/>
    </source>
</evidence>
<dbReference type="InterPro" id="IPR013759">
    <property type="entry name" value="Topo_IIA_B_C"/>
</dbReference>
<comment type="miscellaneous">
    <text evidence="11">Few gyrases are as efficient as E.coli at forming negative supercoils. Not all organisms have 2 type II topoisomerases; in organisms with a single type II topoisomerase this enzyme also has to decatenate newly replicated chromosomes.</text>
</comment>
<dbReference type="PANTHER" id="PTHR45866:SF1">
    <property type="entry name" value="DNA GYRASE SUBUNIT B, MITOCHONDRIAL"/>
    <property type="match status" value="1"/>
</dbReference>
<organism evidence="13 15">
    <name type="scientific">Geomonas paludis</name>
    <dbReference type="NCBI Taxonomy" id="2740185"/>
    <lineage>
        <taxon>Bacteria</taxon>
        <taxon>Pseudomonadati</taxon>
        <taxon>Thermodesulfobacteriota</taxon>
        <taxon>Desulfuromonadia</taxon>
        <taxon>Geobacterales</taxon>
        <taxon>Geobacteraceae</taxon>
        <taxon>Geomonas</taxon>
    </lineage>
</organism>
<dbReference type="InterPro" id="IPR013760">
    <property type="entry name" value="Topo_IIA-like_dom_sf"/>
</dbReference>
<dbReference type="NCBIfam" id="TIGR01059">
    <property type="entry name" value="gyrB"/>
    <property type="match status" value="1"/>
</dbReference>
<evidence type="ECO:0000313" key="16">
    <source>
        <dbReference type="Proteomes" id="UP000831485"/>
    </source>
</evidence>
<evidence type="ECO:0000256" key="7">
    <source>
        <dbReference type="ARBA" id="ARBA00022842"/>
    </source>
</evidence>
<reference evidence="15" key="1">
    <citation type="submission" date="2020-06" db="EMBL/GenBank/DDBJ databases">
        <title>Draft genomic sequecing of Geomonas sp. Red736.</title>
        <authorList>
            <person name="Itoh H."/>
            <person name="Xu Z.X."/>
            <person name="Ushijima N."/>
            <person name="Masuda Y."/>
            <person name="Shiratori Y."/>
            <person name="Senoo K."/>
        </authorList>
    </citation>
    <scope>NUCLEOTIDE SEQUENCE [LARGE SCALE GENOMIC DNA]</scope>
    <source>
        <strain evidence="15">Red736</strain>
    </source>
</reference>
<keyword evidence="4 11" id="KW-0479">Metal-binding</keyword>
<feature type="binding site" evidence="11">
    <location>
        <position position="502"/>
    </location>
    <ligand>
        <name>Mg(2+)</name>
        <dbReference type="ChEBI" id="CHEBI:18420"/>
        <label>2</label>
    </ligand>
</feature>
<evidence type="ECO:0000256" key="8">
    <source>
        <dbReference type="ARBA" id="ARBA00023029"/>
    </source>
</evidence>
<dbReference type="GO" id="GO:0046872">
    <property type="term" value="F:metal ion binding"/>
    <property type="evidence" value="ECO:0007669"/>
    <property type="project" value="UniProtKB-KW"/>
</dbReference>
<dbReference type="SUPFAM" id="SSF56719">
    <property type="entry name" value="Type II DNA topoisomerase"/>
    <property type="match status" value="1"/>
</dbReference>
<dbReference type="Pfam" id="PF01751">
    <property type="entry name" value="Toprim"/>
    <property type="match status" value="1"/>
</dbReference>
<keyword evidence="7 11" id="KW-0460">Magnesium</keyword>
<dbReference type="InterPro" id="IPR001241">
    <property type="entry name" value="Topo_IIA"/>
</dbReference>
<dbReference type="InterPro" id="IPR018522">
    <property type="entry name" value="TopoIIA_CS"/>
</dbReference>
<evidence type="ECO:0000256" key="5">
    <source>
        <dbReference type="ARBA" id="ARBA00022741"/>
    </source>
</evidence>
<dbReference type="InterPro" id="IPR000565">
    <property type="entry name" value="Topo_IIA_B"/>
</dbReference>
<dbReference type="InterPro" id="IPR020568">
    <property type="entry name" value="Ribosomal_Su5_D2-typ_SF"/>
</dbReference>
<dbReference type="AlphaFoldDB" id="A0A6V8MR12"/>
<reference evidence="13" key="2">
    <citation type="journal article" date="2021" name="Int. J. Syst. Evol. Microbiol.">
        <title>Geomonas silvestris sp. nov., Geomonas paludis sp. nov. and Geomonas limicola sp. nov., isolated from terrestrial environments, and emended description of the genus Geomonas.</title>
        <authorList>
            <person name="Itoh H."/>
            <person name="Xu Z."/>
            <person name="Masuda Y."/>
            <person name="Ushijima N."/>
            <person name="Hayakawa C."/>
            <person name="Shiratori Y."/>
            <person name="Senoo K."/>
        </authorList>
    </citation>
    <scope>NUCLEOTIDE SEQUENCE</scope>
    <source>
        <strain evidence="13">Red736</strain>
    </source>
</reference>
<dbReference type="FunFam" id="3.30.565.10:FF:000002">
    <property type="entry name" value="DNA gyrase subunit B"/>
    <property type="match status" value="1"/>
</dbReference>
<gene>
    <name evidence="11 13" type="primary">gyrB</name>
    <name evidence="13" type="ORF">GMPD_01660</name>
    <name evidence="14" type="ORF">M1B72_00130</name>
</gene>
<dbReference type="SMART" id="SM00387">
    <property type="entry name" value="HATPase_c"/>
    <property type="match status" value="1"/>
</dbReference>
<dbReference type="SMART" id="SM00433">
    <property type="entry name" value="TOP2c"/>
    <property type="match status" value="1"/>
</dbReference>
<dbReference type="Pfam" id="PF02518">
    <property type="entry name" value="HATPase_c"/>
    <property type="match status" value="1"/>
</dbReference>
<evidence type="ECO:0000256" key="3">
    <source>
        <dbReference type="ARBA" id="ARBA00022490"/>
    </source>
</evidence>
<evidence type="ECO:0000256" key="6">
    <source>
        <dbReference type="ARBA" id="ARBA00022840"/>
    </source>
</evidence>
<keyword evidence="16" id="KW-1185">Reference proteome</keyword>
<dbReference type="InterPro" id="IPR011557">
    <property type="entry name" value="GyrB"/>
</dbReference>
<accession>A0A6V8MR12</accession>
<dbReference type="InterPro" id="IPR006171">
    <property type="entry name" value="TOPRIM_dom"/>
</dbReference>
<dbReference type="InterPro" id="IPR013506">
    <property type="entry name" value="Topo_IIA_bsu_dom2"/>
</dbReference>
<dbReference type="EMBL" id="CP096574">
    <property type="protein sequence ID" value="UPU36142.1"/>
    <property type="molecule type" value="Genomic_DNA"/>
</dbReference>
<dbReference type="InterPro" id="IPR003594">
    <property type="entry name" value="HATPase_dom"/>
</dbReference>
<dbReference type="Gene3D" id="3.40.50.670">
    <property type="match status" value="2"/>
</dbReference>
<dbReference type="CDD" id="cd16928">
    <property type="entry name" value="HATPase_GyrB-like"/>
    <property type="match status" value="1"/>
</dbReference>
<comment type="cofactor">
    <cofactor evidence="11">
        <name>Mg(2+)</name>
        <dbReference type="ChEBI" id="CHEBI:18420"/>
    </cofactor>
    <cofactor evidence="11">
        <name>Mn(2+)</name>
        <dbReference type="ChEBI" id="CHEBI:29035"/>
    </cofactor>
    <cofactor evidence="11">
        <name>Ca(2+)</name>
        <dbReference type="ChEBI" id="CHEBI:29108"/>
    </cofactor>
    <text evidence="11">Binds two Mg(2+) per subunit. The magnesium ions form salt bridges with both the protein and the DNA. Can also accept other divalent metal cations, such as Mn(2+) or Ca(2+).</text>
</comment>
<evidence type="ECO:0000256" key="9">
    <source>
        <dbReference type="ARBA" id="ARBA00023125"/>
    </source>
</evidence>
<dbReference type="InterPro" id="IPR036890">
    <property type="entry name" value="HATPase_C_sf"/>
</dbReference>
<feature type="binding site" evidence="11">
    <location>
        <position position="500"/>
    </location>
    <ligand>
        <name>Mg(2+)</name>
        <dbReference type="ChEBI" id="CHEBI:18420"/>
        <label>2</label>
    </ligand>
</feature>
<dbReference type="PROSITE" id="PS00177">
    <property type="entry name" value="TOPOISOMERASE_II"/>
    <property type="match status" value="1"/>
</dbReference>
<reference evidence="14" key="3">
    <citation type="submission" date="2022-04" db="EMBL/GenBank/DDBJ databases">
        <authorList>
            <person name="Liu G."/>
        </authorList>
    </citation>
    <scope>NUCLEOTIDE SEQUENCE</scope>
    <source>
        <strain evidence="14">RG22</strain>
    </source>
</reference>